<keyword evidence="2" id="KW-1185">Reference proteome</keyword>
<comment type="caution">
    <text evidence="1">The sequence shown here is derived from an EMBL/GenBank/DDBJ whole genome shotgun (WGS) entry which is preliminary data.</text>
</comment>
<accession>A0ACB9BPQ6</accession>
<reference evidence="2" key="1">
    <citation type="journal article" date="2022" name="Mol. Ecol. Resour.">
        <title>The genomes of chicory, endive, great burdock and yacon provide insights into Asteraceae palaeo-polyploidization history and plant inulin production.</title>
        <authorList>
            <person name="Fan W."/>
            <person name="Wang S."/>
            <person name="Wang H."/>
            <person name="Wang A."/>
            <person name="Jiang F."/>
            <person name="Liu H."/>
            <person name="Zhao H."/>
            <person name="Xu D."/>
            <person name="Zhang Y."/>
        </authorList>
    </citation>
    <scope>NUCLEOTIDE SEQUENCE [LARGE SCALE GENOMIC DNA]</scope>
    <source>
        <strain evidence="2">cv. Punajuju</strain>
    </source>
</reference>
<gene>
    <name evidence="1" type="ORF">L2E82_35773</name>
</gene>
<organism evidence="1 2">
    <name type="scientific">Cichorium intybus</name>
    <name type="common">Chicory</name>
    <dbReference type="NCBI Taxonomy" id="13427"/>
    <lineage>
        <taxon>Eukaryota</taxon>
        <taxon>Viridiplantae</taxon>
        <taxon>Streptophyta</taxon>
        <taxon>Embryophyta</taxon>
        <taxon>Tracheophyta</taxon>
        <taxon>Spermatophyta</taxon>
        <taxon>Magnoliopsida</taxon>
        <taxon>eudicotyledons</taxon>
        <taxon>Gunneridae</taxon>
        <taxon>Pentapetalae</taxon>
        <taxon>asterids</taxon>
        <taxon>campanulids</taxon>
        <taxon>Asterales</taxon>
        <taxon>Asteraceae</taxon>
        <taxon>Cichorioideae</taxon>
        <taxon>Cichorieae</taxon>
        <taxon>Cichoriinae</taxon>
        <taxon>Cichorium</taxon>
    </lineage>
</organism>
<evidence type="ECO:0000313" key="1">
    <source>
        <dbReference type="EMBL" id="KAI3724009.1"/>
    </source>
</evidence>
<proteinExistence type="predicted"/>
<reference evidence="1 2" key="2">
    <citation type="journal article" date="2022" name="Mol. Ecol. Resour.">
        <title>The genomes of chicory, endive, great burdock and yacon provide insights into Asteraceae paleo-polyploidization history and plant inulin production.</title>
        <authorList>
            <person name="Fan W."/>
            <person name="Wang S."/>
            <person name="Wang H."/>
            <person name="Wang A."/>
            <person name="Jiang F."/>
            <person name="Liu H."/>
            <person name="Zhao H."/>
            <person name="Xu D."/>
            <person name="Zhang Y."/>
        </authorList>
    </citation>
    <scope>NUCLEOTIDE SEQUENCE [LARGE SCALE GENOMIC DNA]</scope>
    <source>
        <strain evidence="2">cv. Punajuju</strain>
        <tissue evidence="1">Leaves</tissue>
    </source>
</reference>
<dbReference type="Proteomes" id="UP001055811">
    <property type="component" value="Linkage Group LG06"/>
</dbReference>
<dbReference type="EMBL" id="CM042014">
    <property type="protein sequence ID" value="KAI3724009.1"/>
    <property type="molecule type" value="Genomic_DNA"/>
</dbReference>
<sequence length="76" mass="8245">MMMMAVLKDEATTVTEKSPPSYPAYNAATQSPTEYALTPETNNIFLMVFCKAFKGLGVFTNGGGESEEDDEKDIVA</sequence>
<evidence type="ECO:0000313" key="2">
    <source>
        <dbReference type="Proteomes" id="UP001055811"/>
    </source>
</evidence>
<protein>
    <submittedName>
        <fullName evidence="1">Uncharacterized protein</fullName>
    </submittedName>
</protein>
<name>A0ACB9BPQ6_CICIN</name>